<dbReference type="OrthoDB" id="2560628at2759"/>
<feature type="transmembrane region" description="Helical" evidence="2">
    <location>
        <begin position="6"/>
        <end position="27"/>
    </location>
</feature>
<feature type="transmembrane region" description="Helical" evidence="2">
    <location>
        <begin position="108"/>
        <end position="128"/>
    </location>
</feature>
<evidence type="ECO:0000256" key="2">
    <source>
        <dbReference type="SAM" id="Phobius"/>
    </source>
</evidence>
<dbReference type="Pfam" id="PF24800">
    <property type="entry name" value="DUF7702"/>
    <property type="match status" value="1"/>
</dbReference>
<dbReference type="PANTHER" id="PTHR42109">
    <property type="entry name" value="UNPLACED GENOMIC SCAFFOLD UM_SCAF_CONTIG_1.265, WHOLE GENOME SHOTGUN SEQUENCE"/>
    <property type="match status" value="1"/>
</dbReference>
<name>A0A4R0RRF5_9APHY</name>
<feature type="transmembrane region" description="Helical" evidence="2">
    <location>
        <begin position="180"/>
        <end position="201"/>
    </location>
</feature>
<evidence type="ECO:0000256" key="1">
    <source>
        <dbReference type="SAM" id="MobiDB-lite"/>
    </source>
</evidence>
<dbReference type="EMBL" id="RWJN01000056">
    <property type="protein sequence ID" value="TCD68835.1"/>
    <property type="molecule type" value="Genomic_DNA"/>
</dbReference>
<dbReference type="PANTHER" id="PTHR42109:SF2">
    <property type="entry name" value="INTEGRAL MEMBRANE PROTEIN"/>
    <property type="match status" value="1"/>
</dbReference>
<gene>
    <name evidence="4" type="ORF">EIP91_009702</name>
</gene>
<protein>
    <recommendedName>
        <fullName evidence="3">DUF7702 domain-containing protein</fullName>
    </recommendedName>
</protein>
<feature type="region of interest" description="Disordered" evidence="1">
    <location>
        <begin position="260"/>
        <end position="294"/>
    </location>
</feature>
<feature type="transmembrane region" description="Helical" evidence="2">
    <location>
        <begin position="148"/>
        <end position="168"/>
    </location>
</feature>
<keyword evidence="2" id="KW-1133">Transmembrane helix</keyword>
<organism evidence="4 5">
    <name type="scientific">Steccherinum ochraceum</name>
    <dbReference type="NCBI Taxonomy" id="92696"/>
    <lineage>
        <taxon>Eukaryota</taxon>
        <taxon>Fungi</taxon>
        <taxon>Dikarya</taxon>
        <taxon>Basidiomycota</taxon>
        <taxon>Agaricomycotina</taxon>
        <taxon>Agaricomycetes</taxon>
        <taxon>Polyporales</taxon>
        <taxon>Steccherinaceae</taxon>
        <taxon>Steccherinum</taxon>
    </lineage>
</organism>
<reference evidence="4 5" key="1">
    <citation type="submission" date="2018-11" db="EMBL/GenBank/DDBJ databases">
        <title>Genome assembly of Steccherinum ochraceum LE-BIN_3174, the white-rot fungus of the Steccherinaceae family (The Residual Polyporoid clade, Polyporales, Basidiomycota).</title>
        <authorList>
            <person name="Fedorova T.V."/>
            <person name="Glazunova O.A."/>
            <person name="Landesman E.O."/>
            <person name="Moiseenko K.V."/>
            <person name="Psurtseva N.V."/>
            <person name="Savinova O.S."/>
            <person name="Shakhova N.V."/>
            <person name="Tyazhelova T.V."/>
            <person name="Vasina D.V."/>
        </authorList>
    </citation>
    <scope>NUCLEOTIDE SEQUENCE [LARGE SCALE GENOMIC DNA]</scope>
    <source>
        <strain evidence="4 5">LE-BIN_3174</strain>
    </source>
</reference>
<feature type="transmembrane region" description="Helical" evidence="2">
    <location>
        <begin position="78"/>
        <end position="96"/>
    </location>
</feature>
<accession>A0A4R0RRF5</accession>
<evidence type="ECO:0000313" key="4">
    <source>
        <dbReference type="EMBL" id="TCD68835.1"/>
    </source>
</evidence>
<keyword evidence="2" id="KW-0472">Membrane</keyword>
<keyword evidence="5" id="KW-1185">Reference proteome</keyword>
<dbReference type="AlphaFoldDB" id="A0A4R0RRF5"/>
<feature type="domain" description="DUF7702" evidence="3">
    <location>
        <begin position="3"/>
        <end position="253"/>
    </location>
</feature>
<dbReference type="InterPro" id="IPR056119">
    <property type="entry name" value="DUF7702"/>
</dbReference>
<feature type="transmembrane region" description="Helical" evidence="2">
    <location>
        <begin position="231"/>
        <end position="250"/>
    </location>
</feature>
<evidence type="ECO:0000259" key="3">
    <source>
        <dbReference type="Pfam" id="PF24800"/>
    </source>
</evidence>
<comment type="caution">
    <text evidence="4">The sequence shown here is derived from an EMBL/GenBank/DDBJ whole genome shotgun (WGS) entry which is preliminary data.</text>
</comment>
<dbReference type="Proteomes" id="UP000292702">
    <property type="component" value="Unassembled WGS sequence"/>
</dbReference>
<feature type="transmembrane region" description="Helical" evidence="2">
    <location>
        <begin position="39"/>
        <end position="58"/>
    </location>
</feature>
<feature type="compositionally biased region" description="Low complexity" evidence="1">
    <location>
        <begin position="285"/>
        <end position="294"/>
    </location>
</feature>
<dbReference type="STRING" id="92696.A0A4R0RRF5"/>
<keyword evidence="2" id="KW-0812">Transmembrane</keyword>
<evidence type="ECO:0000313" key="5">
    <source>
        <dbReference type="Proteomes" id="UP000292702"/>
    </source>
</evidence>
<sequence>MGLNARGVVALAQAIIYVPILCFSAVLVARHGIRRRAGWIFLVILSLVRIVGGAIHVVSEQQSNPSATLVTTFTILEGVGLSPLMLATLGFLSTIGQGVSESGRLVKVLRLLGILSTVALILTVVGGVNLGNAKTQKDVDSATNFRHIGAVLFGILYALVALTHGYLWSLKDRIMKHRRTLLAGISAVLPFLFIRTLYGVLSAFSPTSFPGSPATRNSLSKYSASTGSWEIYMAMSVIPELLTVSTYLFVGTKVPLDKDFNQAEGRGPSTEVLSGDHELRPPYQPYQQYQAYQP</sequence>
<proteinExistence type="predicted"/>